<proteinExistence type="predicted"/>
<evidence type="ECO:0000313" key="1">
    <source>
        <dbReference type="EMBL" id="JAE07315.1"/>
    </source>
</evidence>
<dbReference type="AlphaFoldDB" id="A0A0A9F2Q4"/>
<organism evidence="1">
    <name type="scientific">Arundo donax</name>
    <name type="common">Giant reed</name>
    <name type="synonym">Donax arundinaceus</name>
    <dbReference type="NCBI Taxonomy" id="35708"/>
    <lineage>
        <taxon>Eukaryota</taxon>
        <taxon>Viridiplantae</taxon>
        <taxon>Streptophyta</taxon>
        <taxon>Embryophyta</taxon>
        <taxon>Tracheophyta</taxon>
        <taxon>Spermatophyta</taxon>
        <taxon>Magnoliopsida</taxon>
        <taxon>Liliopsida</taxon>
        <taxon>Poales</taxon>
        <taxon>Poaceae</taxon>
        <taxon>PACMAD clade</taxon>
        <taxon>Arundinoideae</taxon>
        <taxon>Arundineae</taxon>
        <taxon>Arundo</taxon>
    </lineage>
</organism>
<protein>
    <submittedName>
        <fullName evidence="1">Uncharacterized protein</fullName>
    </submittedName>
</protein>
<reference evidence="1" key="2">
    <citation type="journal article" date="2015" name="Data Brief">
        <title>Shoot transcriptome of the giant reed, Arundo donax.</title>
        <authorList>
            <person name="Barrero R.A."/>
            <person name="Guerrero F.D."/>
            <person name="Moolhuijzen P."/>
            <person name="Goolsby J.A."/>
            <person name="Tidwell J."/>
            <person name="Bellgard S.E."/>
            <person name="Bellgard M.I."/>
        </authorList>
    </citation>
    <scope>NUCLEOTIDE SEQUENCE</scope>
    <source>
        <tissue evidence="1">Shoot tissue taken approximately 20 cm above the soil surface</tissue>
    </source>
</reference>
<reference evidence="1" key="1">
    <citation type="submission" date="2014-09" db="EMBL/GenBank/DDBJ databases">
        <authorList>
            <person name="Magalhaes I.L.F."/>
            <person name="Oliveira U."/>
            <person name="Santos F.R."/>
            <person name="Vidigal T.H.D.A."/>
            <person name="Brescovit A.D."/>
            <person name="Santos A.J."/>
        </authorList>
    </citation>
    <scope>NUCLEOTIDE SEQUENCE</scope>
    <source>
        <tissue evidence="1">Shoot tissue taken approximately 20 cm above the soil surface</tissue>
    </source>
</reference>
<accession>A0A0A9F2Q4</accession>
<sequence length="39" mass="4760">MIVRARLVWFQILVETFQIRILSRNVSQMNQNHFLRPFG</sequence>
<name>A0A0A9F2Q4_ARUDO</name>
<dbReference type="EMBL" id="GBRH01190581">
    <property type="protein sequence ID" value="JAE07315.1"/>
    <property type="molecule type" value="Transcribed_RNA"/>
</dbReference>